<dbReference type="Gene3D" id="3.40.720.10">
    <property type="entry name" value="Alkaline Phosphatase, subunit A"/>
    <property type="match status" value="1"/>
</dbReference>
<feature type="domain" description="Membrane insertase YidC/Oxa/ALB C-terminal" evidence="7">
    <location>
        <begin position="36"/>
        <end position="223"/>
    </location>
</feature>
<feature type="transmembrane region" description="Helical" evidence="6">
    <location>
        <begin position="188"/>
        <end position="211"/>
    </location>
</feature>
<feature type="transmembrane region" description="Helical" evidence="6">
    <location>
        <begin position="371"/>
        <end position="391"/>
    </location>
</feature>
<name>A0A7W8LLB4_9SPIR</name>
<evidence type="ECO:0000259" key="7">
    <source>
        <dbReference type="Pfam" id="PF02096"/>
    </source>
</evidence>
<keyword evidence="4 6" id="KW-0472">Membrane</keyword>
<keyword evidence="3 6" id="KW-1133">Transmembrane helix</keyword>
<dbReference type="RefSeq" id="WP_184657389.1">
    <property type="nucleotide sequence ID" value="NZ_CP031518.1"/>
</dbReference>
<dbReference type="Pfam" id="PF02096">
    <property type="entry name" value="60KD_IMP"/>
    <property type="match status" value="1"/>
</dbReference>
<evidence type="ECO:0000256" key="3">
    <source>
        <dbReference type="ARBA" id="ARBA00022989"/>
    </source>
</evidence>
<feature type="transmembrane region" description="Helical" evidence="6">
    <location>
        <begin position="415"/>
        <end position="435"/>
    </location>
</feature>
<dbReference type="GO" id="GO:0032977">
    <property type="term" value="F:membrane insertase activity"/>
    <property type="evidence" value="ECO:0007669"/>
    <property type="project" value="InterPro"/>
</dbReference>
<evidence type="ECO:0000256" key="2">
    <source>
        <dbReference type="ARBA" id="ARBA00022692"/>
    </source>
</evidence>
<feature type="transmembrane region" description="Helical" evidence="6">
    <location>
        <begin position="256"/>
        <end position="280"/>
    </location>
</feature>
<comment type="caution">
    <text evidence="8">The sequence shown here is derived from an EMBL/GenBank/DDBJ whole genome shotgun (WGS) entry which is preliminary data.</text>
</comment>
<gene>
    <name evidence="8" type="ORF">HNP76_000615</name>
</gene>
<reference evidence="8 9" key="1">
    <citation type="submission" date="2020-08" db="EMBL/GenBank/DDBJ databases">
        <title>Genomic Encyclopedia of Type Strains, Phase IV (KMG-IV): sequencing the most valuable type-strain genomes for metagenomic binning, comparative biology and taxonomic classification.</title>
        <authorList>
            <person name="Goeker M."/>
        </authorList>
    </citation>
    <scope>NUCLEOTIDE SEQUENCE [LARGE SCALE GENOMIC DNA]</scope>
    <source>
        <strain evidence="8 9">DSM 103462</strain>
    </source>
</reference>
<dbReference type="InterPro" id="IPR001708">
    <property type="entry name" value="YidC/ALB3/OXA1/COX18"/>
</dbReference>
<organism evidence="8 9">
    <name type="scientific">Treponema ruminis</name>
    <dbReference type="NCBI Taxonomy" id="744515"/>
    <lineage>
        <taxon>Bacteria</taxon>
        <taxon>Pseudomonadati</taxon>
        <taxon>Spirochaetota</taxon>
        <taxon>Spirochaetia</taxon>
        <taxon>Spirochaetales</taxon>
        <taxon>Treponemataceae</taxon>
        <taxon>Treponema</taxon>
    </lineage>
</organism>
<feature type="transmembrane region" description="Helical" evidence="6">
    <location>
        <begin position="232"/>
        <end position="250"/>
    </location>
</feature>
<feature type="transmembrane region" description="Helical" evidence="6">
    <location>
        <begin position="156"/>
        <end position="176"/>
    </location>
</feature>
<evidence type="ECO:0000256" key="6">
    <source>
        <dbReference type="SAM" id="Phobius"/>
    </source>
</evidence>
<accession>A0A7W8LLB4</accession>
<evidence type="ECO:0000256" key="1">
    <source>
        <dbReference type="ARBA" id="ARBA00004141"/>
    </source>
</evidence>
<evidence type="ECO:0000256" key="4">
    <source>
        <dbReference type="ARBA" id="ARBA00023136"/>
    </source>
</evidence>
<dbReference type="InterPro" id="IPR028055">
    <property type="entry name" value="YidC/Oxa/ALB_C"/>
</dbReference>
<protein>
    <submittedName>
        <fullName evidence="8">YidC/Oxa1 family membrane protein insertase</fullName>
    </submittedName>
</protein>
<dbReference type="EMBL" id="JACHFQ010000002">
    <property type="protein sequence ID" value="MBB5225271.1"/>
    <property type="molecule type" value="Genomic_DNA"/>
</dbReference>
<evidence type="ECO:0000313" key="8">
    <source>
        <dbReference type="EMBL" id="MBB5225271.1"/>
    </source>
</evidence>
<evidence type="ECO:0000313" key="9">
    <source>
        <dbReference type="Proteomes" id="UP000518887"/>
    </source>
</evidence>
<dbReference type="Proteomes" id="UP000518887">
    <property type="component" value="Unassembled WGS sequence"/>
</dbReference>
<proteinExistence type="inferred from homology"/>
<dbReference type="InterPro" id="IPR017850">
    <property type="entry name" value="Alkaline_phosphatase_core_sf"/>
</dbReference>
<keyword evidence="2 5" id="KW-0812">Transmembrane</keyword>
<feature type="transmembrane region" description="Helical" evidence="6">
    <location>
        <begin position="300"/>
        <end position="319"/>
    </location>
</feature>
<feature type="transmembrane region" description="Helical" evidence="6">
    <location>
        <begin position="442"/>
        <end position="461"/>
    </location>
</feature>
<comment type="subcellular location">
    <subcellularLocation>
        <location evidence="1 5">Membrane</location>
        <topology evidence="1 5">Multi-pass membrane protein</topology>
    </subcellularLocation>
</comment>
<dbReference type="SUPFAM" id="SSF53649">
    <property type="entry name" value="Alkaline phosphatase-like"/>
    <property type="match status" value="2"/>
</dbReference>
<evidence type="ECO:0000256" key="5">
    <source>
        <dbReference type="RuleBase" id="RU003945"/>
    </source>
</evidence>
<dbReference type="GO" id="GO:0051205">
    <property type="term" value="P:protein insertion into membrane"/>
    <property type="evidence" value="ECO:0007669"/>
    <property type="project" value="TreeGrafter"/>
</dbReference>
<sequence>MGTFLYDLIISPIETVVEWSFLFVTDKMPFIGVLGAVVGVSLIINFLALPLYIVADSIKDRERGVQLKLQKQADRIKSAFKGDERFMMMQAMYAENHYHPVYSLRSSLSILIEIPFFIAAYRYLSHNEILQSANLNLGFLTLNLGQPDHVFKIGSFFINILPITMTLINVVSSMIYSRGAPRKELVQLYGLSLVFLALLYNSPSGLVIYWICNNLFSLAKNIFQKSGYGSKVVYGIFALMLLLVCLAISFQKRVAAVNIMVVWSALILFLLVPLLCKTVLKKQFLALSNKIDECARKSYWSIFITSALALALFMGFLLPSSVIATSPIEFSCLGQTDSPFNYVSGCLAFFLGFCVFWPAAIYKMFGNRVKYFLSLILFILFVSALANVYLFEYEYGNISQIFAFENDGIFRNKSILYAILPLLLALFCAGLFFLLKNQRLRSFVVSAIVIVCIAEGALGLYKSKIIISTYNANKENLLAAKNDGKPKKLEPVFHLAKEDSGKKNVVVIFLDRGINSFIPKILTQYSDLQKSFEGFTWFKNSLSFGDFTTTGGPAMLGGYEYSPEEINARKDELLREKHNEASLVMPKLFLDAGWKVTITDPPLPNYSDKTDLSAFKKYPEMNVSELAGKYSANYIAAMNIKGREIDRICKKQSRNFCIIQAMYPKARMYFYNVVKDPVNETTFENHYASLYFFNELTDFDSADNNYLFIENDGTHPDADSPDWGENCFISEEEIKPLYDYKDSKDLVHYRVNALCIKAIGKWLDYLKDNHAYDNTRIIVVSDHGRGIHLEEFKNFADYEAPAFFSAMLMFKDFDQRGSVKTDENFMMNADTIFLAKKGLDLSNINPFTGREFTQKKDGEVHAYYSVQHNQTKIYNNKTFDLDSKGGWAVKENIFDENNWRRLK</sequence>
<dbReference type="GO" id="GO:0016020">
    <property type="term" value="C:membrane"/>
    <property type="evidence" value="ECO:0007669"/>
    <property type="project" value="UniProtKB-SubCell"/>
</dbReference>
<feature type="transmembrane region" description="Helical" evidence="6">
    <location>
        <begin position="339"/>
        <end position="359"/>
    </location>
</feature>
<dbReference type="PANTHER" id="PTHR12428">
    <property type="entry name" value="OXA1"/>
    <property type="match status" value="1"/>
</dbReference>
<keyword evidence="9" id="KW-1185">Reference proteome</keyword>
<dbReference type="PANTHER" id="PTHR12428:SF65">
    <property type="entry name" value="CYTOCHROME C OXIDASE ASSEMBLY PROTEIN COX18, MITOCHONDRIAL"/>
    <property type="match status" value="1"/>
</dbReference>
<feature type="transmembrane region" description="Helical" evidence="6">
    <location>
        <begin position="30"/>
        <end position="54"/>
    </location>
</feature>
<comment type="similarity">
    <text evidence="5">Belongs to the OXA1/ALB3/YidC family.</text>
</comment>
<dbReference type="AlphaFoldDB" id="A0A7W8LLB4"/>